<dbReference type="PANTHER" id="PTHR44942:SF4">
    <property type="entry name" value="METHYLTRANSFERASE TYPE 11 DOMAIN-CONTAINING PROTEIN"/>
    <property type="match status" value="1"/>
</dbReference>
<evidence type="ECO:0000313" key="6">
    <source>
        <dbReference type="Proteomes" id="UP001597349"/>
    </source>
</evidence>
<dbReference type="GO" id="GO:0008168">
    <property type="term" value="F:methyltransferase activity"/>
    <property type="evidence" value="ECO:0007669"/>
    <property type="project" value="UniProtKB-KW"/>
</dbReference>
<dbReference type="EMBL" id="JBHUGY010000019">
    <property type="protein sequence ID" value="MFD2053680.1"/>
    <property type="molecule type" value="Genomic_DNA"/>
</dbReference>
<dbReference type="EC" id="2.1.1.-" evidence="5"/>
<keyword evidence="2 5" id="KW-0489">Methyltransferase</keyword>
<dbReference type="InterPro" id="IPR013216">
    <property type="entry name" value="Methyltransf_11"/>
</dbReference>
<dbReference type="Gene3D" id="3.40.50.150">
    <property type="entry name" value="Vaccinia Virus protein VP39"/>
    <property type="match status" value="1"/>
</dbReference>
<dbReference type="SUPFAM" id="SSF53335">
    <property type="entry name" value="S-adenosyl-L-methionine-dependent methyltransferases"/>
    <property type="match status" value="1"/>
</dbReference>
<dbReference type="Proteomes" id="UP001597349">
    <property type="component" value="Unassembled WGS sequence"/>
</dbReference>
<sequence length="314" mass="34830">MRRFTGIFHFPNDQSLKRLGSFSFSARKTKATAMQTSTKSNEPPGSIAEFARLASRYSDRPEYPKQMVDHINSLLSLVPVGYPAVDIGAGTGLFTRPLARSLNPSRSVIGIEPSAEMRRAAEDHPEKLENVRYITGFAEEVGYASRSVALVAAACAAHRFDKHTFLAESHRILVPHGCLAIVEYRWGDTQNNVGDEIYSLLERLVDGYDRRAHSNSAGEYELFDAADAISSARLFTNVHQRAFNWTVQRRTEEVISAAMALTPSLKAEAKIGRETLWQALEEVIARHSSSADTVELNYVGHGTFALKRASEARD</sequence>
<dbReference type="GO" id="GO:0032259">
    <property type="term" value="P:methylation"/>
    <property type="evidence" value="ECO:0007669"/>
    <property type="project" value="UniProtKB-KW"/>
</dbReference>
<gene>
    <name evidence="5" type="ORF">ACFSQT_11435</name>
</gene>
<keyword evidence="6" id="KW-1185">Reference proteome</keyword>
<comment type="similarity">
    <text evidence="1">Belongs to the methyltransferase superfamily.</text>
</comment>
<name>A0ABW4WB66_9HYPH</name>
<protein>
    <submittedName>
        <fullName evidence="5">Class I SAM-dependent methyltransferase</fullName>
        <ecNumber evidence="5">2.1.1.-</ecNumber>
    </submittedName>
</protein>
<evidence type="ECO:0000313" key="5">
    <source>
        <dbReference type="EMBL" id="MFD2053680.1"/>
    </source>
</evidence>
<dbReference type="CDD" id="cd02440">
    <property type="entry name" value="AdoMet_MTases"/>
    <property type="match status" value="1"/>
</dbReference>
<dbReference type="InterPro" id="IPR029063">
    <property type="entry name" value="SAM-dependent_MTases_sf"/>
</dbReference>
<evidence type="ECO:0000259" key="4">
    <source>
        <dbReference type="Pfam" id="PF08241"/>
    </source>
</evidence>
<dbReference type="Pfam" id="PF08241">
    <property type="entry name" value="Methyltransf_11"/>
    <property type="match status" value="1"/>
</dbReference>
<evidence type="ECO:0000256" key="3">
    <source>
        <dbReference type="ARBA" id="ARBA00022679"/>
    </source>
</evidence>
<dbReference type="RefSeq" id="WP_379018567.1">
    <property type="nucleotide sequence ID" value="NZ_JBHUGY010000019.1"/>
</dbReference>
<dbReference type="PANTHER" id="PTHR44942">
    <property type="entry name" value="METHYLTRANSF_11 DOMAIN-CONTAINING PROTEIN"/>
    <property type="match status" value="1"/>
</dbReference>
<feature type="domain" description="Methyltransferase type 11" evidence="4">
    <location>
        <begin position="85"/>
        <end position="181"/>
    </location>
</feature>
<accession>A0ABW4WB66</accession>
<comment type="caution">
    <text evidence="5">The sequence shown here is derived from an EMBL/GenBank/DDBJ whole genome shotgun (WGS) entry which is preliminary data.</text>
</comment>
<proteinExistence type="inferred from homology"/>
<evidence type="ECO:0000256" key="1">
    <source>
        <dbReference type="ARBA" id="ARBA00008361"/>
    </source>
</evidence>
<reference evidence="6" key="1">
    <citation type="journal article" date="2019" name="Int. J. Syst. Evol. Microbiol.">
        <title>The Global Catalogue of Microorganisms (GCM) 10K type strain sequencing project: providing services to taxonomists for standard genome sequencing and annotation.</title>
        <authorList>
            <consortium name="The Broad Institute Genomics Platform"/>
            <consortium name="The Broad Institute Genome Sequencing Center for Infectious Disease"/>
            <person name="Wu L."/>
            <person name="Ma J."/>
        </authorList>
    </citation>
    <scope>NUCLEOTIDE SEQUENCE [LARGE SCALE GENOMIC DNA]</scope>
    <source>
        <strain evidence="6">CGMCC 1.16226</strain>
    </source>
</reference>
<organism evidence="5 6">
    <name type="scientific">Mesorhizobium calcicola</name>
    <dbReference type="NCBI Taxonomy" id="1300310"/>
    <lineage>
        <taxon>Bacteria</taxon>
        <taxon>Pseudomonadati</taxon>
        <taxon>Pseudomonadota</taxon>
        <taxon>Alphaproteobacteria</taxon>
        <taxon>Hyphomicrobiales</taxon>
        <taxon>Phyllobacteriaceae</taxon>
        <taxon>Mesorhizobium</taxon>
    </lineage>
</organism>
<keyword evidence="3 5" id="KW-0808">Transferase</keyword>
<evidence type="ECO:0000256" key="2">
    <source>
        <dbReference type="ARBA" id="ARBA00022603"/>
    </source>
</evidence>
<dbReference type="InterPro" id="IPR051052">
    <property type="entry name" value="Diverse_substrate_MTase"/>
</dbReference>